<evidence type="ECO:0000313" key="1">
    <source>
        <dbReference type="EMBL" id="SDP41465.1"/>
    </source>
</evidence>
<name>A0A1H0SIH3_9HYPH</name>
<proteinExistence type="predicted"/>
<evidence type="ECO:0000313" key="2">
    <source>
        <dbReference type="Proteomes" id="UP000198795"/>
    </source>
</evidence>
<sequence length="60" mass="6566">MNIPIRYAAQELGVDPRTALSILAAHGVDVHRIGPRTRVVDAAEVIELKARLARSMKQCS</sequence>
<comment type="caution">
    <text evidence="1">The sequence shown here is derived from an EMBL/GenBank/DDBJ whole genome shotgun (WGS) entry which is preliminary data.</text>
</comment>
<accession>A0A1H0SIH3</accession>
<reference evidence="1 2" key="1">
    <citation type="submission" date="2016-10" db="EMBL/GenBank/DDBJ databases">
        <authorList>
            <person name="Varghese N."/>
            <person name="Submissions S."/>
        </authorList>
    </citation>
    <scope>NUCLEOTIDE SEQUENCE [LARGE SCALE GENOMIC DNA]</scope>
    <source>
        <strain evidence="1 2">CGMCC 1.6497</strain>
    </source>
</reference>
<keyword evidence="2" id="KW-1185">Reference proteome</keyword>
<dbReference type="EMBL" id="FNJC01000004">
    <property type="protein sequence ID" value="SDP41465.1"/>
    <property type="molecule type" value="Genomic_DNA"/>
</dbReference>
<protein>
    <submittedName>
        <fullName evidence="1">Uncharacterized protein</fullName>
    </submittedName>
</protein>
<dbReference type="Proteomes" id="UP000198795">
    <property type="component" value="Unassembled WGS sequence"/>
</dbReference>
<organism evidence="1 2">
    <name type="scientific">Filomicrobium insigne</name>
    <dbReference type="NCBI Taxonomy" id="418854"/>
    <lineage>
        <taxon>Bacteria</taxon>
        <taxon>Pseudomonadati</taxon>
        <taxon>Pseudomonadota</taxon>
        <taxon>Alphaproteobacteria</taxon>
        <taxon>Hyphomicrobiales</taxon>
        <taxon>Hyphomicrobiaceae</taxon>
        <taxon>Filomicrobium</taxon>
    </lineage>
</organism>
<gene>
    <name evidence="1" type="ORF">SAMN04488061_2908</name>
</gene>